<proteinExistence type="predicted"/>
<accession>A0ACC0HID4</accession>
<reference evidence="1 2" key="1">
    <citation type="journal article" date="2022" name="Plant J.">
        <title>Chromosome-level genome of Camellia lanceoleosa provides a valuable resource for understanding genome evolution and self-incompatibility.</title>
        <authorList>
            <person name="Gong W."/>
            <person name="Xiao S."/>
            <person name="Wang L."/>
            <person name="Liao Z."/>
            <person name="Chang Y."/>
            <person name="Mo W."/>
            <person name="Hu G."/>
            <person name="Li W."/>
            <person name="Zhao G."/>
            <person name="Zhu H."/>
            <person name="Hu X."/>
            <person name="Ji K."/>
            <person name="Xiang X."/>
            <person name="Song Q."/>
            <person name="Yuan D."/>
            <person name="Jin S."/>
            <person name="Zhang L."/>
        </authorList>
    </citation>
    <scope>NUCLEOTIDE SEQUENCE [LARGE SCALE GENOMIC DNA]</scope>
    <source>
        <strain evidence="1">SQ_2022a</strain>
    </source>
</reference>
<sequence>MQLAVGANDAELEERIIQHLAAAAMGRAHHHIARRDGPRSQSSVHGPPQFVSVPLAGGDEPQQLRHQFHSVQTDQFSSSSSGSTMMPGNRQGISVHNRGLVHKR</sequence>
<comment type="caution">
    <text evidence="1">The sequence shown here is derived from an EMBL/GenBank/DDBJ whole genome shotgun (WGS) entry which is preliminary data.</text>
</comment>
<dbReference type="Proteomes" id="UP001060215">
    <property type="component" value="Chromosome 5"/>
</dbReference>
<evidence type="ECO:0000313" key="2">
    <source>
        <dbReference type="Proteomes" id="UP001060215"/>
    </source>
</evidence>
<organism evidence="1 2">
    <name type="scientific">Camellia lanceoleosa</name>
    <dbReference type="NCBI Taxonomy" id="1840588"/>
    <lineage>
        <taxon>Eukaryota</taxon>
        <taxon>Viridiplantae</taxon>
        <taxon>Streptophyta</taxon>
        <taxon>Embryophyta</taxon>
        <taxon>Tracheophyta</taxon>
        <taxon>Spermatophyta</taxon>
        <taxon>Magnoliopsida</taxon>
        <taxon>eudicotyledons</taxon>
        <taxon>Gunneridae</taxon>
        <taxon>Pentapetalae</taxon>
        <taxon>asterids</taxon>
        <taxon>Ericales</taxon>
        <taxon>Theaceae</taxon>
        <taxon>Camellia</taxon>
    </lineage>
</organism>
<evidence type="ECO:0000313" key="1">
    <source>
        <dbReference type="EMBL" id="KAI8012623.1"/>
    </source>
</evidence>
<keyword evidence="2" id="KW-1185">Reference proteome</keyword>
<gene>
    <name evidence="1" type="ORF">LOK49_LG06G01610</name>
</gene>
<protein>
    <submittedName>
        <fullName evidence="1">E3 ubiquitin-protein ligase RHF2A</fullName>
    </submittedName>
</protein>
<name>A0ACC0HID4_9ERIC</name>
<dbReference type="EMBL" id="CM045762">
    <property type="protein sequence ID" value="KAI8012623.1"/>
    <property type="molecule type" value="Genomic_DNA"/>
</dbReference>